<organism evidence="1 2">
    <name type="scientific">Nicotiana tabacum</name>
    <name type="common">Common tobacco</name>
    <dbReference type="NCBI Taxonomy" id="4097"/>
    <lineage>
        <taxon>Eukaryota</taxon>
        <taxon>Viridiplantae</taxon>
        <taxon>Streptophyta</taxon>
        <taxon>Embryophyta</taxon>
        <taxon>Tracheophyta</taxon>
        <taxon>Spermatophyta</taxon>
        <taxon>Magnoliopsida</taxon>
        <taxon>eudicotyledons</taxon>
        <taxon>Gunneridae</taxon>
        <taxon>Pentapetalae</taxon>
        <taxon>asterids</taxon>
        <taxon>lamiids</taxon>
        <taxon>Solanales</taxon>
        <taxon>Solanaceae</taxon>
        <taxon>Nicotianoideae</taxon>
        <taxon>Nicotianeae</taxon>
        <taxon>Nicotiana</taxon>
    </lineage>
</organism>
<evidence type="ECO:0000313" key="2">
    <source>
        <dbReference type="RefSeq" id="XP_075082976.1"/>
    </source>
</evidence>
<dbReference type="RefSeq" id="XP_075082976.1">
    <property type="nucleotide sequence ID" value="XM_075226875.1"/>
</dbReference>
<sequence length="691" mass="79387">METYTMSYEIKVWRVIKKENFPIPPKKDENGQVIVSTDPLDLYDYTEEQSAIIIMNGKEKHLMYNAISGEEYEKISSYKTAKEMWDKLEVTYEGTNKLKETRINLLVRDYKLFQMKDEESVEEIFSRFSKILGDLKSFGRPIKSGEHVRKILRSLPTIWQPKIIALECQDLDIISYDELRGDLIAFEKTHSDRNSRRGKSNFRKGRMNNDNYKNDGRCYECGKHGHIQAECPELKKKLSRNFQKKKSFGAWSDEEEFDHEEIAVKTQVQEQQEMDLKQFKKNKKGKWYLDSACSRNMTGDKQLFKTVTKLEGGTVTFGDKSKGNVIGVGRVPLNSTCDVEEVYLVDELGYNLLGISQLCDNDYEMIFLVSLGLFSLNHKDEALRNFEVFCKKVQRDKGYYISTIISDHGGDFGSRAFENFCNDQGISHNFSSPRSPQQNGVVECKNRNLQNMARTMIVENSLSHHFWAEVVDEALKDDYWVKVMKDELDQFERNKVWDLVPKPSNASIVGTKCVFINKLNESGQVVRKKARLVAQGYSQQEGTDYDKTFAPVARLESIRILLVFAAHKGFKLFQINVKSAFLNGYISEELYVKQPPGFYMLESIRDISSSTVCLPHGLLISHILEVMKVDLAHFSPKHITSTYDKTAFALMGYTLSDDSWVKRAKVESAPVQVEAPTEPIEPQLTATNNLQ</sequence>
<accession>A0AC58SDC7</accession>
<dbReference type="Proteomes" id="UP000790787">
    <property type="component" value="Chromosome 2"/>
</dbReference>
<keyword evidence="1" id="KW-1185">Reference proteome</keyword>
<reference evidence="2" key="2">
    <citation type="submission" date="2025-08" db="UniProtKB">
        <authorList>
            <consortium name="RefSeq"/>
        </authorList>
    </citation>
    <scope>IDENTIFICATION</scope>
    <source>
        <tissue evidence="2">Leaf</tissue>
    </source>
</reference>
<gene>
    <name evidence="2" type="primary">LOC142166947</name>
</gene>
<evidence type="ECO:0000313" key="1">
    <source>
        <dbReference type="Proteomes" id="UP000790787"/>
    </source>
</evidence>
<protein>
    <submittedName>
        <fullName evidence="2">Uncharacterized protein LOC142166947</fullName>
    </submittedName>
</protein>
<proteinExistence type="predicted"/>
<name>A0AC58SDC7_TOBAC</name>
<reference evidence="1" key="1">
    <citation type="journal article" date="2014" name="Nat. Commun.">
        <title>The tobacco genome sequence and its comparison with those of tomato and potato.</title>
        <authorList>
            <person name="Sierro N."/>
            <person name="Battey J.N."/>
            <person name="Ouadi S."/>
            <person name="Bakaher N."/>
            <person name="Bovet L."/>
            <person name="Willig A."/>
            <person name="Goepfert S."/>
            <person name="Peitsch M.C."/>
            <person name="Ivanov N.V."/>
        </authorList>
    </citation>
    <scope>NUCLEOTIDE SEQUENCE [LARGE SCALE GENOMIC DNA]</scope>
</reference>